<dbReference type="Proteomes" id="UP000014760">
    <property type="component" value="Unassembled WGS sequence"/>
</dbReference>
<dbReference type="OrthoDB" id="6121320at2759"/>
<accession>R7U4X3</accession>
<sequence>MSKEWNLQEPCEARGEELVCWEELKEGCCDSTEIIDSSWTNNNCESINHVLKMAINWQPKRLVELIDALYDLVRGQYNEVERSLIGRGDYELCPEFDRFLVKEEAWVSNTREKRERHLKRFLSSQKLVNQKAVPSSDGHRLYQDVGGSFAVQSSDDSSNRMLEDPLPSYDQMIPPTGCWRILCRPIIRSLLQQDVGGCFAVL</sequence>
<reference evidence="1 3" key="2">
    <citation type="journal article" date="2013" name="Nature">
        <title>Insights into bilaterian evolution from three spiralian genomes.</title>
        <authorList>
            <person name="Simakov O."/>
            <person name="Marletaz F."/>
            <person name="Cho S.J."/>
            <person name="Edsinger-Gonzales E."/>
            <person name="Havlak P."/>
            <person name="Hellsten U."/>
            <person name="Kuo D.H."/>
            <person name="Larsson T."/>
            <person name="Lv J."/>
            <person name="Arendt D."/>
            <person name="Savage R."/>
            <person name="Osoegawa K."/>
            <person name="de Jong P."/>
            <person name="Grimwood J."/>
            <person name="Chapman J.A."/>
            <person name="Shapiro H."/>
            <person name="Aerts A."/>
            <person name="Otillar R.P."/>
            <person name="Terry A.Y."/>
            <person name="Boore J.L."/>
            <person name="Grigoriev I.V."/>
            <person name="Lindberg D.R."/>
            <person name="Seaver E.C."/>
            <person name="Weisblat D.A."/>
            <person name="Putnam N.H."/>
            <person name="Rokhsar D.S."/>
        </authorList>
    </citation>
    <scope>NUCLEOTIDE SEQUENCE</scope>
    <source>
        <strain evidence="1 3">I ESC-2004</strain>
    </source>
</reference>
<reference evidence="3" key="1">
    <citation type="submission" date="2012-12" db="EMBL/GenBank/DDBJ databases">
        <authorList>
            <person name="Hellsten U."/>
            <person name="Grimwood J."/>
            <person name="Chapman J.A."/>
            <person name="Shapiro H."/>
            <person name="Aerts A."/>
            <person name="Otillar R.P."/>
            <person name="Terry A.Y."/>
            <person name="Boore J.L."/>
            <person name="Simakov O."/>
            <person name="Marletaz F."/>
            <person name="Cho S.-J."/>
            <person name="Edsinger-Gonzales E."/>
            <person name="Havlak P."/>
            <person name="Kuo D.-H."/>
            <person name="Larsson T."/>
            <person name="Lv J."/>
            <person name="Arendt D."/>
            <person name="Savage R."/>
            <person name="Osoegawa K."/>
            <person name="de Jong P."/>
            <person name="Lindberg D.R."/>
            <person name="Seaver E.C."/>
            <person name="Weisblat D.A."/>
            <person name="Putnam N.H."/>
            <person name="Grigoriev I.V."/>
            <person name="Rokhsar D.S."/>
        </authorList>
    </citation>
    <scope>NUCLEOTIDE SEQUENCE</scope>
    <source>
        <strain evidence="3">I ESC-2004</strain>
    </source>
</reference>
<keyword evidence="3" id="KW-1185">Reference proteome</keyword>
<dbReference type="EMBL" id="AMQN01026904">
    <property type="status" value="NOT_ANNOTATED_CDS"/>
    <property type="molecule type" value="Genomic_DNA"/>
</dbReference>
<dbReference type="STRING" id="283909.R7U4X3"/>
<protein>
    <submittedName>
        <fullName evidence="1 2">Uncharacterized protein</fullName>
    </submittedName>
</protein>
<dbReference type="EnsemblMetazoa" id="CapteT207292">
    <property type="protein sequence ID" value="CapteP207292"/>
    <property type="gene ID" value="CapteG207292"/>
</dbReference>
<dbReference type="HOGENOM" id="CLU_1355799_0_0_1"/>
<reference evidence="2" key="3">
    <citation type="submission" date="2015-06" db="UniProtKB">
        <authorList>
            <consortium name="EnsemblMetazoa"/>
        </authorList>
    </citation>
    <scope>IDENTIFICATION</scope>
</reference>
<proteinExistence type="predicted"/>
<evidence type="ECO:0000313" key="2">
    <source>
        <dbReference type="EnsemblMetazoa" id="CapteP207292"/>
    </source>
</evidence>
<evidence type="ECO:0000313" key="3">
    <source>
        <dbReference type="Proteomes" id="UP000014760"/>
    </source>
</evidence>
<evidence type="ECO:0000313" key="1">
    <source>
        <dbReference type="EMBL" id="ELT98741.1"/>
    </source>
</evidence>
<organism evidence="1">
    <name type="scientific">Capitella teleta</name>
    <name type="common">Polychaete worm</name>
    <dbReference type="NCBI Taxonomy" id="283909"/>
    <lineage>
        <taxon>Eukaryota</taxon>
        <taxon>Metazoa</taxon>
        <taxon>Spiralia</taxon>
        <taxon>Lophotrochozoa</taxon>
        <taxon>Annelida</taxon>
        <taxon>Polychaeta</taxon>
        <taxon>Sedentaria</taxon>
        <taxon>Scolecida</taxon>
        <taxon>Capitellidae</taxon>
        <taxon>Capitella</taxon>
    </lineage>
</organism>
<dbReference type="EMBL" id="KB307576">
    <property type="protein sequence ID" value="ELT98741.1"/>
    <property type="molecule type" value="Genomic_DNA"/>
</dbReference>
<name>R7U4X3_CAPTE</name>
<dbReference type="AlphaFoldDB" id="R7U4X3"/>
<gene>
    <name evidence="1" type="ORF">CAPTEDRAFT_207292</name>
</gene>